<dbReference type="Proteomes" id="UP000005808">
    <property type="component" value="Unassembled WGS sequence"/>
</dbReference>
<feature type="domain" description="BON" evidence="1">
    <location>
        <begin position="38"/>
        <end position="109"/>
    </location>
</feature>
<dbReference type="InterPro" id="IPR051686">
    <property type="entry name" value="Lipoprotein_DolP"/>
</dbReference>
<reference evidence="2 3" key="1">
    <citation type="journal article" date="2012" name="J. Bacteriol.">
        <title>De Novo Genome Project of Cupriavidus basilensis OR16.</title>
        <authorList>
            <person name="Cserhati M."/>
            <person name="Kriszt B."/>
            <person name="Szoboszlay S."/>
            <person name="Toth A."/>
            <person name="Szabo I."/>
            <person name="Tancsics A."/>
            <person name="Nagy I."/>
            <person name="Horvath B."/>
            <person name="Nagy I."/>
            <person name="Kukolya J."/>
        </authorList>
    </citation>
    <scope>NUCLEOTIDE SEQUENCE [LARGE SCALE GENOMIC DNA]</scope>
    <source>
        <strain evidence="2 3">OR16</strain>
    </source>
</reference>
<evidence type="ECO:0000259" key="1">
    <source>
        <dbReference type="PROSITE" id="PS50914"/>
    </source>
</evidence>
<dbReference type="InterPro" id="IPR007055">
    <property type="entry name" value="BON_dom"/>
</dbReference>
<dbReference type="Gene3D" id="3.30.1340.30">
    <property type="match status" value="3"/>
</dbReference>
<name>H1S760_9BURK</name>
<dbReference type="PATRIC" id="fig|1127483.3.peg.3773"/>
<protein>
    <submittedName>
        <fullName evidence="2">Phospholipid-binding protein</fullName>
    </submittedName>
</protein>
<dbReference type="EMBL" id="AHJE01000045">
    <property type="protein sequence ID" value="EHP41585.1"/>
    <property type="molecule type" value="Genomic_DNA"/>
</dbReference>
<dbReference type="PANTHER" id="PTHR34606">
    <property type="entry name" value="BON DOMAIN-CONTAINING PROTEIN"/>
    <property type="match status" value="1"/>
</dbReference>
<comment type="caution">
    <text evidence="2">The sequence shown here is derived from an EMBL/GenBank/DDBJ whole genome shotgun (WGS) entry which is preliminary data.</text>
</comment>
<evidence type="ECO:0000313" key="3">
    <source>
        <dbReference type="Proteomes" id="UP000005808"/>
    </source>
</evidence>
<dbReference type="PROSITE" id="PS50914">
    <property type="entry name" value="BON"/>
    <property type="match status" value="2"/>
</dbReference>
<evidence type="ECO:0000313" key="2">
    <source>
        <dbReference type="EMBL" id="EHP41585.1"/>
    </source>
</evidence>
<gene>
    <name evidence="2" type="ORF">OR16_18816</name>
</gene>
<sequence length="278" mass="30589">MKIRRPAPHLARDRAGVQRTERVSYIQTFQDKADIMHSSEAVLTQARAAIAHVPFHSHSIHPTIHLRLSDGALILEGEVPDIVDKSRVAASVRRVDGVSAVIDHLRVADGGAAVGDSELRNSVCVRLLQAIDFRNCRICAHTKGRIEPVREAVGESSGEIAVEVVDGVVTLRGHVISLSHMRLAGVLAWWSRGCRCVVNELVVAPAETDRDDEVTEALKLVLETDQFVDADRIRVQTKDRVVTLEGYAATEAGKRQAERDAWYVHGVEDVVNRIVLSN</sequence>
<proteinExistence type="predicted"/>
<dbReference type="Pfam" id="PF04972">
    <property type="entry name" value="BON"/>
    <property type="match status" value="3"/>
</dbReference>
<feature type="domain" description="BON" evidence="1">
    <location>
        <begin position="210"/>
        <end position="278"/>
    </location>
</feature>
<organism evidence="2 3">
    <name type="scientific">Cupriavidus basilensis OR16</name>
    <dbReference type="NCBI Taxonomy" id="1127483"/>
    <lineage>
        <taxon>Bacteria</taxon>
        <taxon>Pseudomonadati</taxon>
        <taxon>Pseudomonadota</taxon>
        <taxon>Betaproteobacteria</taxon>
        <taxon>Burkholderiales</taxon>
        <taxon>Burkholderiaceae</taxon>
        <taxon>Cupriavidus</taxon>
    </lineage>
</organism>
<dbReference type="PANTHER" id="PTHR34606:SF15">
    <property type="entry name" value="BON DOMAIN-CONTAINING PROTEIN"/>
    <property type="match status" value="1"/>
</dbReference>
<dbReference type="AlphaFoldDB" id="H1S760"/>
<accession>H1S760</accession>